<comment type="caution">
    <text evidence="3">The sequence shown here is derived from an EMBL/GenBank/DDBJ whole genome shotgun (WGS) entry which is preliminary data.</text>
</comment>
<proteinExistence type="predicted"/>
<keyword evidence="2" id="KW-0472">Membrane</keyword>
<accession>A0A4Z2FZ54</accession>
<keyword evidence="2" id="KW-0812">Transmembrane</keyword>
<keyword evidence="4" id="KW-1185">Reference proteome</keyword>
<dbReference type="Proteomes" id="UP000314294">
    <property type="component" value="Unassembled WGS sequence"/>
</dbReference>
<evidence type="ECO:0000313" key="4">
    <source>
        <dbReference type="Proteomes" id="UP000314294"/>
    </source>
</evidence>
<organism evidence="3 4">
    <name type="scientific">Liparis tanakae</name>
    <name type="common">Tanaka's snailfish</name>
    <dbReference type="NCBI Taxonomy" id="230148"/>
    <lineage>
        <taxon>Eukaryota</taxon>
        <taxon>Metazoa</taxon>
        <taxon>Chordata</taxon>
        <taxon>Craniata</taxon>
        <taxon>Vertebrata</taxon>
        <taxon>Euteleostomi</taxon>
        <taxon>Actinopterygii</taxon>
        <taxon>Neopterygii</taxon>
        <taxon>Teleostei</taxon>
        <taxon>Neoteleostei</taxon>
        <taxon>Acanthomorphata</taxon>
        <taxon>Eupercaria</taxon>
        <taxon>Perciformes</taxon>
        <taxon>Cottioidei</taxon>
        <taxon>Cottales</taxon>
        <taxon>Liparidae</taxon>
        <taxon>Liparis</taxon>
    </lineage>
</organism>
<dbReference type="AlphaFoldDB" id="A0A4Z2FZ54"/>
<feature type="transmembrane region" description="Helical" evidence="2">
    <location>
        <begin position="41"/>
        <end position="61"/>
    </location>
</feature>
<dbReference type="EMBL" id="SRLO01000784">
    <property type="protein sequence ID" value="TNN46529.1"/>
    <property type="molecule type" value="Genomic_DNA"/>
</dbReference>
<protein>
    <submittedName>
        <fullName evidence="3">Uncharacterized protein</fullName>
    </submittedName>
</protein>
<dbReference type="OrthoDB" id="9897281at2759"/>
<evidence type="ECO:0000256" key="2">
    <source>
        <dbReference type="SAM" id="Phobius"/>
    </source>
</evidence>
<evidence type="ECO:0000313" key="3">
    <source>
        <dbReference type="EMBL" id="TNN46529.1"/>
    </source>
</evidence>
<gene>
    <name evidence="3" type="ORF">EYF80_043251</name>
</gene>
<feature type="region of interest" description="Disordered" evidence="1">
    <location>
        <begin position="129"/>
        <end position="178"/>
    </location>
</feature>
<sequence length="267" mass="28571">MWLDGPEGAVALQLTASTSAGEGRRGGRVCSQHKSSGVGPAVVMFSIIALSVAVVANLMCWSCVRQRVRQQCVSWGPAWLHENLPKPGNSNAIRLLEQYGSEPFLSPAADDPPLSPISLVSREDVAYSAVHVQSEPPPPPGTPPPPNGYKPQAAATWKEAEDERRDTEEEEGRRASGDFLTGLQVDFSDLTLGSAGGLPWRETLETTIFLNGDFLLGRKGPENGVEEDSQRGETMTPDATCFPQFTVEMLTGGYFPQTAAVSGTNTA</sequence>
<reference evidence="3 4" key="1">
    <citation type="submission" date="2019-03" db="EMBL/GenBank/DDBJ databases">
        <title>First draft genome of Liparis tanakae, snailfish: a comprehensive survey of snailfish specific genes.</title>
        <authorList>
            <person name="Kim W."/>
            <person name="Song I."/>
            <person name="Jeong J.-H."/>
            <person name="Kim D."/>
            <person name="Kim S."/>
            <person name="Ryu S."/>
            <person name="Song J.Y."/>
            <person name="Lee S.K."/>
        </authorList>
    </citation>
    <scope>NUCLEOTIDE SEQUENCE [LARGE SCALE GENOMIC DNA]</scope>
    <source>
        <tissue evidence="3">Muscle</tissue>
    </source>
</reference>
<feature type="compositionally biased region" description="Pro residues" evidence="1">
    <location>
        <begin position="135"/>
        <end position="148"/>
    </location>
</feature>
<keyword evidence="2" id="KW-1133">Transmembrane helix</keyword>
<evidence type="ECO:0000256" key="1">
    <source>
        <dbReference type="SAM" id="MobiDB-lite"/>
    </source>
</evidence>
<feature type="compositionally biased region" description="Basic and acidic residues" evidence="1">
    <location>
        <begin position="158"/>
        <end position="176"/>
    </location>
</feature>
<name>A0A4Z2FZ54_9TELE</name>